<dbReference type="Proteomes" id="UP000598820">
    <property type="component" value="Unassembled WGS sequence"/>
</dbReference>
<feature type="transmembrane region" description="Helical" evidence="1">
    <location>
        <begin position="185"/>
        <end position="206"/>
    </location>
</feature>
<name>A0A926XTB3_9BACT</name>
<protein>
    <recommendedName>
        <fullName evidence="5">MxaA protein</fullName>
    </recommendedName>
</protein>
<feature type="signal peptide" evidence="2">
    <location>
        <begin position="1"/>
        <end position="21"/>
    </location>
</feature>
<keyword evidence="1" id="KW-0472">Membrane</keyword>
<keyword evidence="4" id="KW-1185">Reference proteome</keyword>
<evidence type="ECO:0000256" key="2">
    <source>
        <dbReference type="SAM" id="SignalP"/>
    </source>
</evidence>
<dbReference type="RefSeq" id="WP_190885505.1">
    <property type="nucleotide sequence ID" value="NZ_JACWZY010000002.1"/>
</dbReference>
<dbReference type="AlphaFoldDB" id="A0A926XTB3"/>
<feature type="chain" id="PRO_5037794501" description="MxaA protein" evidence="2">
    <location>
        <begin position="22"/>
        <end position="347"/>
    </location>
</feature>
<keyword evidence="2" id="KW-0732">Signal</keyword>
<evidence type="ECO:0008006" key="5">
    <source>
        <dbReference type="Google" id="ProtNLM"/>
    </source>
</evidence>
<proteinExistence type="predicted"/>
<organism evidence="3 4">
    <name type="scientific">Spirosoma profusum</name>
    <dbReference type="NCBI Taxonomy" id="2771354"/>
    <lineage>
        <taxon>Bacteria</taxon>
        <taxon>Pseudomonadati</taxon>
        <taxon>Bacteroidota</taxon>
        <taxon>Cytophagia</taxon>
        <taxon>Cytophagales</taxon>
        <taxon>Cytophagaceae</taxon>
        <taxon>Spirosoma</taxon>
    </lineage>
</organism>
<reference evidence="3" key="1">
    <citation type="submission" date="2020-09" db="EMBL/GenBank/DDBJ databases">
        <authorList>
            <person name="Kim M.K."/>
        </authorList>
    </citation>
    <scope>NUCLEOTIDE SEQUENCE</scope>
    <source>
        <strain evidence="3">BT702</strain>
    </source>
</reference>
<keyword evidence="1" id="KW-1133">Transmembrane helix</keyword>
<evidence type="ECO:0000313" key="4">
    <source>
        <dbReference type="Proteomes" id="UP000598820"/>
    </source>
</evidence>
<dbReference type="EMBL" id="JACWZY010000002">
    <property type="protein sequence ID" value="MBD2699652.1"/>
    <property type="molecule type" value="Genomic_DNA"/>
</dbReference>
<accession>A0A926XTB3</accession>
<evidence type="ECO:0000256" key="1">
    <source>
        <dbReference type="SAM" id="Phobius"/>
    </source>
</evidence>
<gene>
    <name evidence="3" type="ORF">IC229_03315</name>
</gene>
<comment type="caution">
    <text evidence="3">The sequence shown here is derived from an EMBL/GenBank/DDBJ whole genome shotgun (WGS) entry which is preliminary data.</text>
</comment>
<keyword evidence="1" id="KW-0812">Transmembrane</keyword>
<evidence type="ECO:0000313" key="3">
    <source>
        <dbReference type="EMBL" id="MBD2699652.1"/>
    </source>
</evidence>
<sequence length="347" mass="39245">MNVSRFCLLIVSWLISETSLAQSPGLAAAVEISSAQQKQPVQKIPLRGYFLTDSIEIGQPFQYSLTYWHPTISDVLFPDTARHFAPYRVKNVATFTTKTIGTGALSLSRDSAVYTLVSFETDSAQLLRVPVRILHELDCTAYWTQTDTVYLHSKLPITLTDSSRRQLLKLATSTKLAPLQQEFNYTLLATGFLAISVVIGLLYAMFGNTIRRQWRLYLLRRQHINFLRNYNRLISRLTSFTAAETANQAVVMWKFYLQLIDGQPYTALTTPELAERLNDERIANALREADRMIYGGAFSTQSFLALQTLSDVATQTYHRTRERLLRPQLLSVDTSVPTDSVDSSPLS</sequence>